<protein>
    <submittedName>
        <fullName evidence="2">Uncharacterized protein</fullName>
    </submittedName>
</protein>
<feature type="region of interest" description="Disordered" evidence="1">
    <location>
        <begin position="15"/>
        <end position="44"/>
    </location>
</feature>
<evidence type="ECO:0000313" key="3">
    <source>
        <dbReference type="Proteomes" id="UP001140091"/>
    </source>
</evidence>
<dbReference type="EMBL" id="JANBPK010001545">
    <property type="protein sequence ID" value="KAJ2921828.1"/>
    <property type="molecule type" value="Genomic_DNA"/>
</dbReference>
<dbReference type="AlphaFoldDB" id="A0A9W8J050"/>
<keyword evidence="3" id="KW-1185">Reference proteome</keyword>
<dbReference type="Proteomes" id="UP001140091">
    <property type="component" value="Unassembled WGS sequence"/>
</dbReference>
<evidence type="ECO:0000313" key="2">
    <source>
        <dbReference type="EMBL" id="KAJ2921828.1"/>
    </source>
</evidence>
<feature type="compositionally biased region" description="Low complexity" evidence="1">
    <location>
        <begin position="25"/>
        <end position="44"/>
    </location>
</feature>
<feature type="non-terminal residue" evidence="2">
    <location>
        <position position="1"/>
    </location>
</feature>
<comment type="caution">
    <text evidence="2">The sequence shown here is derived from an EMBL/GenBank/DDBJ whole genome shotgun (WGS) entry which is preliminary data.</text>
</comment>
<organism evidence="2 3">
    <name type="scientific">Candolleomyces eurysporus</name>
    <dbReference type="NCBI Taxonomy" id="2828524"/>
    <lineage>
        <taxon>Eukaryota</taxon>
        <taxon>Fungi</taxon>
        <taxon>Dikarya</taxon>
        <taxon>Basidiomycota</taxon>
        <taxon>Agaricomycotina</taxon>
        <taxon>Agaricomycetes</taxon>
        <taxon>Agaricomycetidae</taxon>
        <taxon>Agaricales</taxon>
        <taxon>Agaricineae</taxon>
        <taxon>Psathyrellaceae</taxon>
        <taxon>Candolleomyces</taxon>
    </lineage>
</organism>
<reference evidence="2" key="1">
    <citation type="submission" date="2022-06" db="EMBL/GenBank/DDBJ databases">
        <title>Genome Sequence of Candolleomyces eurysporus.</title>
        <authorList>
            <person name="Buettner E."/>
        </authorList>
    </citation>
    <scope>NUCLEOTIDE SEQUENCE</scope>
    <source>
        <strain evidence="2">VTCC 930004</strain>
    </source>
</reference>
<dbReference type="OrthoDB" id="3223501at2759"/>
<name>A0A9W8J050_9AGAR</name>
<gene>
    <name evidence="2" type="ORF">H1R20_g15267</name>
</gene>
<feature type="region of interest" description="Disordered" evidence="1">
    <location>
        <begin position="169"/>
        <end position="191"/>
    </location>
</feature>
<accession>A0A9W8J050</accession>
<proteinExistence type="predicted"/>
<sequence length="230" mass="25382">MEAWLKSQGLWRIVSGSQKRPKLKPPSANNNNPPADSTTTSATAAAEAELREAKTLELQDAWDAKSDEAAGWIWPKDFDLKALDKELTSMVLIRALPDEYSHFVSSLLLMDKLDKDTVQQAFLTEEIQRRRRAAMAAASAPLQCEFCSRPGHAQSTCRTFARAQETARKQAASGGSWKQRQGAKKARLPPSQLRSVQAMQVLFRISLILLPSSNSTLTSVGMQTQAALQQ</sequence>
<evidence type="ECO:0000256" key="1">
    <source>
        <dbReference type="SAM" id="MobiDB-lite"/>
    </source>
</evidence>